<dbReference type="InterPro" id="IPR029063">
    <property type="entry name" value="SAM-dependent_MTases_sf"/>
</dbReference>
<proteinExistence type="predicted"/>
<organism evidence="1 2">
    <name type="scientific">Streptococcus cristatus</name>
    <dbReference type="NCBI Taxonomy" id="45634"/>
    <lineage>
        <taxon>Bacteria</taxon>
        <taxon>Bacillati</taxon>
        <taxon>Bacillota</taxon>
        <taxon>Bacilli</taxon>
        <taxon>Lactobacillales</taxon>
        <taxon>Streptococcaceae</taxon>
        <taxon>Streptococcus</taxon>
    </lineage>
</organism>
<accession>A0A428GUC8</accession>
<protein>
    <recommendedName>
        <fullName evidence="3">DNA methyltransferase</fullName>
    </recommendedName>
</protein>
<dbReference type="Gene3D" id="3.40.50.150">
    <property type="entry name" value="Vaccinia Virus protein VP39"/>
    <property type="match status" value="1"/>
</dbReference>
<name>A0A428GUC8_STRCR</name>
<comment type="caution">
    <text evidence="1">The sequence shown here is derived from an EMBL/GenBank/DDBJ whole genome shotgun (WGS) entry which is preliminary data.</text>
</comment>
<sequence length="265" mass="30987">MIIREMVVWALFDSGNGSYFKGAKVLNRSGGANIDIYPIGKDVENKNNHFINLDLADYGRLFGDNTLFGELDKLPKPDLIIASPPCESWSNASAMENGNACWKRNDVSDCLFAPQVRPSPFTIRGNQDYESAYINYQYDRQFLKRINGELTAFNTIEIIRKYRPQFWVIENPAADRLWPYIEDIIGFKIPYKNLARYNNYDYPLQKRTIFGSNIELNLKNKIIKQDIEWKNFSKSYNERSNIPKKLVIEIFEKVYKEFSKEKKDE</sequence>
<dbReference type="Proteomes" id="UP000277890">
    <property type="component" value="Unassembled WGS sequence"/>
</dbReference>
<reference evidence="1 2" key="1">
    <citation type="submission" date="2018-11" db="EMBL/GenBank/DDBJ databases">
        <title>Species Designations Belie Phenotypic and Genotypic Heterogeneity in Oral Streptococci.</title>
        <authorList>
            <person name="Velsko I."/>
        </authorList>
    </citation>
    <scope>NUCLEOTIDE SEQUENCE [LARGE SCALE GENOMIC DNA]</scope>
    <source>
        <strain evidence="1 2">A54</strain>
    </source>
</reference>
<evidence type="ECO:0000313" key="2">
    <source>
        <dbReference type="Proteomes" id="UP000277890"/>
    </source>
</evidence>
<evidence type="ECO:0000313" key="1">
    <source>
        <dbReference type="EMBL" id="RSJ86126.1"/>
    </source>
</evidence>
<evidence type="ECO:0008006" key="3">
    <source>
        <dbReference type="Google" id="ProtNLM"/>
    </source>
</evidence>
<dbReference type="AlphaFoldDB" id="A0A428GUC8"/>
<gene>
    <name evidence="1" type="ORF">D8794_05270</name>
</gene>
<dbReference type="SUPFAM" id="SSF53335">
    <property type="entry name" value="S-adenosyl-L-methionine-dependent methyltransferases"/>
    <property type="match status" value="1"/>
</dbReference>
<dbReference type="EMBL" id="RJPQ01000005">
    <property type="protein sequence ID" value="RSJ86126.1"/>
    <property type="molecule type" value="Genomic_DNA"/>
</dbReference>